<dbReference type="Proteomes" id="UP000076738">
    <property type="component" value="Unassembled WGS sequence"/>
</dbReference>
<evidence type="ECO:0000259" key="1">
    <source>
        <dbReference type="PROSITE" id="PS50172"/>
    </source>
</evidence>
<dbReference type="EMBL" id="KV417320">
    <property type="protein sequence ID" value="KZO91608.1"/>
    <property type="molecule type" value="Genomic_DNA"/>
</dbReference>
<keyword evidence="3" id="KW-1185">Reference proteome</keyword>
<dbReference type="STRING" id="1330018.A0A167HGW0"/>
<gene>
    <name evidence="2" type="ORF">CALVIDRAFT_338618</name>
</gene>
<dbReference type="AlphaFoldDB" id="A0A167HGW0"/>
<organism evidence="2 3">
    <name type="scientific">Calocera viscosa (strain TUFC12733)</name>
    <dbReference type="NCBI Taxonomy" id="1330018"/>
    <lineage>
        <taxon>Eukaryota</taxon>
        <taxon>Fungi</taxon>
        <taxon>Dikarya</taxon>
        <taxon>Basidiomycota</taxon>
        <taxon>Agaricomycotina</taxon>
        <taxon>Dacrymycetes</taxon>
        <taxon>Dacrymycetales</taxon>
        <taxon>Dacrymycetaceae</taxon>
        <taxon>Calocera</taxon>
    </lineage>
</organism>
<dbReference type="PANTHER" id="PTHR12162:SF0">
    <property type="entry name" value="NIBRIN"/>
    <property type="match status" value="1"/>
</dbReference>
<reference evidence="2 3" key="1">
    <citation type="journal article" date="2016" name="Mol. Biol. Evol.">
        <title>Comparative Genomics of Early-Diverging Mushroom-Forming Fungi Provides Insights into the Origins of Lignocellulose Decay Capabilities.</title>
        <authorList>
            <person name="Nagy L.G."/>
            <person name="Riley R."/>
            <person name="Tritt A."/>
            <person name="Adam C."/>
            <person name="Daum C."/>
            <person name="Floudas D."/>
            <person name="Sun H."/>
            <person name="Yadav J.S."/>
            <person name="Pangilinan J."/>
            <person name="Larsson K.H."/>
            <person name="Matsuura K."/>
            <person name="Barry K."/>
            <person name="Labutti K."/>
            <person name="Kuo R."/>
            <person name="Ohm R.A."/>
            <person name="Bhattacharya S.S."/>
            <person name="Shirouzu T."/>
            <person name="Yoshinaga Y."/>
            <person name="Martin F.M."/>
            <person name="Grigoriev I.V."/>
            <person name="Hibbett D.S."/>
        </authorList>
    </citation>
    <scope>NUCLEOTIDE SEQUENCE [LARGE SCALE GENOMIC DNA]</scope>
    <source>
        <strain evidence="2 3">TUFC12733</strain>
    </source>
</reference>
<evidence type="ECO:0000313" key="3">
    <source>
        <dbReference type="Proteomes" id="UP000076738"/>
    </source>
</evidence>
<dbReference type="InterPro" id="IPR001357">
    <property type="entry name" value="BRCT_dom"/>
</dbReference>
<dbReference type="SUPFAM" id="SSF52113">
    <property type="entry name" value="BRCT domain"/>
    <property type="match status" value="1"/>
</dbReference>
<dbReference type="InterPro" id="IPR040227">
    <property type="entry name" value="Nibrin-rel"/>
</dbReference>
<sequence length="407" mass="44379">MRECSEILAQASVTAIPYVHYINLARSKNHLVRNKETVQHNIAQNDPVDLQSGDSLQLSSGNDKEPGVTLVFEWHSIYPLFLRLPKPRMTALSNRAAPLGIKIAKRPSSDITHLVVDQLDPSIAELYTSLMADAKVVNQDWWSDVCQRAEAPRGQEHSWEDLFAELEDLDRWAPALKDGLSPVQLKVDTRRKKIFDGLTFVLLSDASPASELTAQLELGGAKVESVDLLEAEITSISLIPRFMAMKKAASTRLAKSIRLEKGALIESLYVVIAKESVQSALGRTWAKYEEMISSLDLSILSVEQIHLSILNVSTDFIRHAASSRPLLDGSSQAGEELRTAPLMPGTASLSGKVVASSLPDEVPATLLEPGVSDDVQAPPTATQFKVCRNVLAVIHSDHANSAAVGEP</sequence>
<evidence type="ECO:0000313" key="2">
    <source>
        <dbReference type="EMBL" id="KZO91608.1"/>
    </source>
</evidence>
<accession>A0A167HGW0</accession>
<dbReference type="GO" id="GO:0000724">
    <property type="term" value="P:double-strand break repair via homologous recombination"/>
    <property type="evidence" value="ECO:0007669"/>
    <property type="project" value="TreeGrafter"/>
</dbReference>
<dbReference type="GO" id="GO:0003684">
    <property type="term" value="F:damaged DNA binding"/>
    <property type="evidence" value="ECO:0007669"/>
    <property type="project" value="TreeGrafter"/>
</dbReference>
<dbReference type="PANTHER" id="PTHR12162">
    <property type="entry name" value="NIBRIN-RELATED"/>
    <property type="match status" value="1"/>
</dbReference>
<dbReference type="PROSITE" id="PS50172">
    <property type="entry name" value="BRCT"/>
    <property type="match status" value="1"/>
</dbReference>
<name>A0A167HGW0_CALVF</name>
<proteinExistence type="predicted"/>
<dbReference type="GO" id="GO:0030870">
    <property type="term" value="C:Mre11 complex"/>
    <property type="evidence" value="ECO:0007669"/>
    <property type="project" value="InterPro"/>
</dbReference>
<dbReference type="GO" id="GO:0007095">
    <property type="term" value="P:mitotic G2 DNA damage checkpoint signaling"/>
    <property type="evidence" value="ECO:0007669"/>
    <property type="project" value="InterPro"/>
</dbReference>
<feature type="domain" description="BRCT" evidence="1">
    <location>
        <begin position="67"/>
        <end position="141"/>
    </location>
</feature>
<dbReference type="OrthoDB" id="552194at2759"/>
<dbReference type="InterPro" id="IPR036420">
    <property type="entry name" value="BRCT_dom_sf"/>
</dbReference>
<protein>
    <recommendedName>
        <fullName evidence="1">BRCT domain-containing protein</fullName>
    </recommendedName>
</protein>